<dbReference type="InterPro" id="IPR000749">
    <property type="entry name" value="ATP-guanido_PTrfase"/>
</dbReference>
<dbReference type="PANTHER" id="PTHR11547:SF38">
    <property type="entry name" value="ARGININE KINASE 1-RELATED"/>
    <property type="match status" value="1"/>
</dbReference>
<dbReference type="EMBL" id="CCYD01000109">
    <property type="protein sequence ID" value="CEG35931.1"/>
    <property type="molecule type" value="Genomic_DNA"/>
</dbReference>
<keyword evidence="5" id="KW-0808">Transferase</keyword>
<keyword evidence="6" id="KW-1185">Reference proteome</keyword>
<reference evidence="6" key="1">
    <citation type="submission" date="2014-09" db="EMBL/GenBank/DDBJ databases">
        <authorList>
            <person name="Sharma Rahul"/>
            <person name="Thines Marco"/>
        </authorList>
    </citation>
    <scope>NUCLEOTIDE SEQUENCE [LARGE SCALE GENOMIC DNA]</scope>
</reference>
<evidence type="ECO:0000313" key="5">
    <source>
        <dbReference type="EMBL" id="CEG35931.1"/>
    </source>
</evidence>
<dbReference type="Proteomes" id="UP000054928">
    <property type="component" value="Unassembled WGS sequence"/>
</dbReference>
<dbReference type="RefSeq" id="XP_024572300.1">
    <property type="nucleotide sequence ID" value="XM_024729658.1"/>
</dbReference>
<dbReference type="SUPFAM" id="SSF55931">
    <property type="entry name" value="Glutamine synthetase/guanido kinase"/>
    <property type="match status" value="2"/>
</dbReference>
<dbReference type="InterPro" id="IPR022413">
    <property type="entry name" value="ATP-guanido_PTrfase_N"/>
</dbReference>
<dbReference type="SUPFAM" id="SSF48034">
    <property type="entry name" value="Guanido kinase N-terminal domain"/>
    <property type="match status" value="1"/>
</dbReference>
<dbReference type="Gene3D" id="3.30.590.10">
    <property type="entry name" value="Glutamine synthetase/guanido kinase, catalytic domain"/>
    <property type="match status" value="2"/>
</dbReference>
<evidence type="ECO:0000313" key="6">
    <source>
        <dbReference type="Proteomes" id="UP000054928"/>
    </source>
</evidence>
<dbReference type="Pfam" id="PF02807">
    <property type="entry name" value="ATP-gua_PtransN"/>
    <property type="match status" value="1"/>
</dbReference>
<dbReference type="PANTHER" id="PTHR11547">
    <property type="entry name" value="ARGININE OR CREATINE KINASE"/>
    <property type="match status" value="1"/>
</dbReference>
<name>A0A0N7L3I0_PLAHL</name>
<dbReference type="GeneID" id="36395310"/>
<dbReference type="InterPro" id="IPR036802">
    <property type="entry name" value="ATP-guanido_PTrfase_N_sf"/>
</dbReference>
<dbReference type="STRING" id="4781.A0A0N7L3I0"/>
<dbReference type="GO" id="GO:0005615">
    <property type="term" value="C:extracellular space"/>
    <property type="evidence" value="ECO:0007669"/>
    <property type="project" value="TreeGrafter"/>
</dbReference>
<evidence type="ECO:0000259" key="4">
    <source>
        <dbReference type="PROSITE" id="PS51509"/>
    </source>
</evidence>
<dbReference type="GO" id="GO:0046314">
    <property type="term" value="P:phosphocreatine biosynthetic process"/>
    <property type="evidence" value="ECO:0007669"/>
    <property type="project" value="InterPro"/>
</dbReference>
<dbReference type="Gene3D" id="1.10.135.10">
    <property type="entry name" value="ATP:guanido phosphotransferase, N-terminal domain"/>
    <property type="match status" value="1"/>
</dbReference>
<evidence type="ECO:0000256" key="2">
    <source>
        <dbReference type="PROSITE-ProRule" id="PRU00842"/>
    </source>
</evidence>
<protein>
    <submittedName>
        <fullName evidence="5">Creatine kinase</fullName>
    </submittedName>
</protein>
<dbReference type="FunFam" id="1.10.135.10:FF:000004">
    <property type="entry name" value="Creatine kinase, flagellar"/>
    <property type="match status" value="1"/>
</dbReference>
<sequence length="228" mass="25309">MRVISLQDGGDVSAVFERFCRAIKSVEASIKAKGKEFIYNEHLDLIAMEQKLLAGEYIDALFPTDPIAPVIIDVGAPLGVDDALSSQEDSSRIFTSKHHSLMTKHLTKTLYDKLKDKHSSKEYTLDMAIQTSNDNPHLGVGVVAGDEECYQVFKDLYDPVIEGWHGYKPEDKHLTDMDVSKLKNAEKTDNAYVQSARVRAGRNIPGLSLPPGTTRTSRPAQEEHPLQA</sequence>
<dbReference type="GO" id="GO:0004111">
    <property type="term" value="F:creatine kinase activity"/>
    <property type="evidence" value="ECO:0007669"/>
    <property type="project" value="InterPro"/>
</dbReference>
<dbReference type="PROSITE" id="PS51509">
    <property type="entry name" value="PHOSPHAGEN_KINASE_N"/>
    <property type="match status" value="1"/>
</dbReference>
<feature type="domain" description="Phosphagen kinase N-terminal" evidence="4">
    <location>
        <begin position="83"/>
        <end position="166"/>
    </location>
</feature>
<keyword evidence="5" id="KW-0418">Kinase</keyword>
<dbReference type="OrthoDB" id="430219at2759"/>
<comment type="similarity">
    <text evidence="1 2">Belongs to the ATP:guanido phosphotransferase family.</text>
</comment>
<proteinExistence type="inferred from homology"/>
<evidence type="ECO:0000256" key="1">
    <source>
        <dbReference type="ARBA" id="ARBA00006798"/>
    </source>
</evidence>
<dbReference type="InterPro" id="IPR014746">
    <property type="entry name" value="Gln_synth/guanido_kin_cat_dom"/>
</dbReference>
<feature type="region of interest" description="Disordered" evidence="3">
    <location>
        <begin position="201"/>
        <end position="228"/>
    </location>
</feature>
<evidence type="ECO:0000256" key="3">
    <source>
        <dbReference type="SAM" id="MobiDB-lite"/>
    </source>
</evidence>
<organism evidence="5 6">
    <name type="scientific">Plasmopara halstedii</name>
    <name type="common">Downy mildew of sunflower</name>
    <dbReference type="NCBI Taxonomy" id="4781"/>
    <lineage>
        <taxon>Eukaryota</taxon>
        <taxon>Sar</taxon>
        <taxon>Stramenopiles</taxon>
        <taxon>Oomycota</taxon>
        <taxon>Peronosporomycetes</taxon>
        <taxon>Peronosporales</taxon>
        <taxon>Peronosporaceae</taxon>
        <taxon>Plasmopara</taxon>
    </lineage>
</organism>
<dbReference type="AlphaFoldDB" id="A0A0N7L3I0"/>
<accession>A0A0N7L3I0</accession>